<evidence type="ECO:0000313" key="14">
    <source>
        <dbReference type="EMBL" id="AQQ72153.1"/>
    </source>
</evidence>
<dbReference type="InterPro" id="IPR048634">
    <property type="entry name" value="SecD_SecF_C"/>
</dbReference>
<dbReference type="Pfam" id="PF07549">
    <property type="entry name" value="Sec_GG"/>
    <property type="match status" value="1"/>
</dbReference>
<keyword evidence="5 9" id="KW-0653">Protein transport</keyword>
<evidence type="ECO:0000256" key="4">
    <source>
        <dbReference type="ARBA" id="ARBA00022692"/>
    </source>
</evidence>
<dbReference type="KEGG" id="pbas:SMSP2_02534"/>
<protein>
    <recommendedName>
        <fullName evidence="9 10">Multifunctional fusion protein</fullName>
    </recommendedName>
    <domain>
        <recommendedName>
            <fullName evidence="9">Protein translocase subunit SecD</fullName>
        </recommendedName>
    </domain>
    <domain>
        <recommendedName>
            <fullName evidence="10">Protein-export membrane protein SecF</fullName>
        </recommendedName>
    </domain>
</protein>
<evidence type="ECO:0000259" key="12">
    <source>
        <dbReference type="Pfam" id="PF02355"/>
    </source>
</evidence>
<dbReference type="InterPro" id="IPR005791">
    <property type="entry name" value="SecD"/>
</dbReference>
<dbReference type="NCBIfam" id="TIGR01129">
    <property type="entry name" value="secD"/>
    <property type="match status" value="1"/>
</dbReference>
<keyword evidence="8 9" id="KW-0472">Membrane</keyword>
<evidence type="ECO:0000259" key="13">
    <source>
        <dbReference type="Pfam" id="PF22599"/>
    </source>
</evidence>
<sequence>MKTNDAWKRILIIAVVILAVLMVYPPREKLKPGLDLAGGSSLVYQIDTEGMSKSEINGLAANMVPIISRRIDPNGVSNLIIRPQGDTRIEIQLPLASEATRKLRQDYREAVDALESGNINIASVIRALRETPEKRAQMLAELGNTDEKKAVLDELAAAYDAREAAREERDQADARKSEIAGKLAELNVNERVLEYRLTSWVEMEADELSEAIDKFVNPEGEEAELTEEQKAQNAQKKNLILSYMSAHEKWADAVNSLTGENGLNTTFDQAVSKIADLNINVEAFEKKIETASRNEHIAELKERFPARSDEIDNFIEKFDVYKNVRGRLDDPEDLKRMLRGAGVLEFRILPYPGDGTLAEYQAKSYIDQLQKQGPKLASDDKFAWFRIEDYNNWNNQGAVLSQFADEWYVLASNDPDETMLKGAGGGWKLAKAKADTDQYGRRAIGFMFNESGANLFYKLTSNNIDRALCILLDDTAISAPNIQSGIRSQGIITGSFSQTEQSDMVNKLNAGSLPARLSEAPISEKTIGATIGEEYRDQGIKAGLIGLVAVAAFMIVYYMAGGIVASVALVLNILFILAVMAFSRATFTLPGIAGLILTMGMAVDANVLIFERIREELKSGTSLKMSIANGYQKAFRTILDANATTFITALILYLVASEEIKGFAIVLMYGIISSMFTALFVTRVIFNWMMASGMIKDSIKMLTILRNPSVNWMGLRKVFFVISAVLVIGGLTVFFTRDNTRSNKYDIEFTGGTSLQINLVEDAGLDRVDVEKMVRQKGEEIGSSGLMSARVYTVGESGNQFEVNTIETNKTYIDVKFSDASMTADMAAAKINETIKNEQLTILNVDVVSREDGALRIYTSQIPKSEMNTLIADTFEGVEYAAGEPQVEQIVNEAVIDTFGDLLKRQRDLSPEIVKAQIIDDALVEDKPELAQFFSGLLIECKLDKQVSGKELAARFNSLRFKSNVDEMAWYQYDLLNTDATPITDESMLDSFYYISVHPDAGYRELDENELTSYISGEKEKVIAAASMESSLPRVTQFNPSIGAEAKTKALIAIILSLLAIIGYIWIRFGEARFGFAAIAALVHDVCITLGAVTACTYIAETPLGAALGIRDFKIDLQMIAAFLTIIGYSLNDTIVVFDRIREQRGRRGIIRANLISDSINMTISRTLLTSLTTLLVVVIMYIGGGVGLRGFTFAMMVGIIVGTYSSIAIAAPILLLGNTSKTPEKNSK</sequence>
<feature type="domain" description="SecDF P1 head subdomain" evidence="13">
    <location>
        <begin position="426"/>
        <end position="515"/>
    </location>
</feature>
<dbReference type="PANTHER" id="PTHR30081:SF1">
    <property type="entry name" value="PROTEIN TRANSLOCASE SUBUNIT SECD"/>
    <property type="match status" value="1"/>
</dbReference>
<feature type="transmembrane region" description="Helical" evidence="9">
    <location>
        <begin position="718"/>
        <end position="736"/>
    </location>
</feature>
<comment type="subunit">
    <text evidence="9">Forms a complex with SecF. Part of the essential Sec protein translocation apparatus which comprises SecA, SecYEG and auxiliary proteins SecDF. Other proteins may also be involved.</text>
</comment>
<dbReference type="Gene3D" id="3.30.1360.200">
    <property type="match status" value="1"/>
</dbReference>
<dbReference type="GO" id="GO:0006605">
    <property type="term" value="P:protein targeting"/>
    <property type="evidence" value="ECO:0007669"/>
    <property type="project" value="UniProtKB-UniRule"/>
</dbReference>
<dbReference type="GO" id="GO:0065002">
    <property type="term" value="P:intracellular protein transmembrane transport"/>
    <property type="evidence" value="ECO:0007669"/>
    <property type="project" value="UniProtKB-UniRule"/>
</dbReference>
<evidence type="ECO:0000256" key="9">
    <source>
        <dbReference type="HAMAP-Rule" id="MF_01463"/>
    </source>
</evidence>
<dbReference type="AlphaFoldDB" id="A0A1R7T617"/>
<dbReference type="SUPFAM" id="SSF82866">
    <property type="entry name" value="Multidrug efflux transporter AcrB transmembrane domain"/>
    <property type="match status" value="2"/>
</dbReference>
<feature type="transmembrane region" description="Helical" evidence="9">
    <location>
        <begin position="634"/>
        <end position="656"/>
    </location>
</feature>
<dbReference type="Pfam" id="PF02355">
    <property type="entry name" value="SecD_SecF_C"/>
    <property type="match status" value="2"/>
</dbReference>
<evidence type="ECO:0000256" key="2">
    <source>
        <dbReference type="ARBA" id="ARBA00022448"/>
    </source>
</evidence>
<feature type="transmembrane region" description="Helical" evidence="9">
    <location>
        <begin position="6"/>
        <end position="24"/>
    </location>
</feature>
<evidence type="ECO:0000256" key="10">
    <source>
        <dbReference type="HAMAP-Rule" id="MF_01464"/>
    </source>
</evidence>
<reference evidence="15" key="1">
    <citation type="submission" date="2017-02" db="EMBL/GenBank/DDBJ databases">
        <title>Comparative genomics and description of representatives of a novel lineage of planctomycetes thriving in anoxic sediments.</title>
        <authorList>
            <person name="Spring S."/>
            <person name="Bunk B."/>
            <person name="Sproer C."/>
        </authorList>
    </citation>
    <scope>NUCLEOTIDE SEQUENCE [LARGE SCALE GENOMIC DNA]</scope>
    <source>
        <strain evidence="15">SM-Chi-D1</strain>
    </source>
</reference>
<dbReference type="Gene3D" id="3.30.70.3400">
    <property type="match status" value="1"/>
</dbReference>
<comment type="similarity">
    <text evidence="9">Belongs to the SecD/SecF family. SecD subfamily.</text>
</comment>
<accession>A0A1R7T617</accession>
<dbReference type="InterPro" id="IPR022645">
    <property type="entry name" value="SecD/SecF_bac"/>
</dbReference>
<feature type="transmembrane region" description="Helical" evidence="9">
    <location>
        <begin position="544"/>
        <end position="577"/>
    </location>
</feature>
<evidence type="ECO:0000256" key="11">
    <source>
        <dbReference type="SAM" id="Coils"/>
    </source>
</evidence>
<evidence type="ECO:0000313" key="15">
    <source>
        <dbReference type="Proteomes" id="UP000188181"/>
    </source>
</evidence>
<keyword evidence="4 9" id="KW-0812">Transmembrane</keyword>
<dbReference type="Gene3D" id="1.20.1640.10">
    <property type="entry name" value="Multidrug efflux transporter AcrB transmembrane domain"/>
    <property type="match status" value="2"/>
</dbReference>
<feature type="transmembrane region" description="Helical" evidence="9">
    <location>
        <begin position="1168"/>
        <end position="1188"/>
    </location>
</feature>
<evidence type="ECO:0000256" key="3">
    <source>
        <dbReference type="ARBA" id="ARBA00022475"/>
    </source>
</evidence>
<dbReference type="InterPro" id="IPR055344">
    <property type="entry name" value="SecD_SecF_C_bact"/>
</dbReference>
<feature type="transmembrane region" description="Helical" evidence="9">
    <location>
        <begin position="1120"/>
        <end position="1138"/>
    </location>
</feature>
<evidence type="ECO:0000256" key="1">
    <source>
        <dbReference type="ARBA" id="ARBA00004651"/>
    </source>
</evidence>
<dbReference type="PRINTS" id="PR01755">
    <property type="entry name" value="SECFTRNLCASE"/>
</dbReference>
<dbReference type="STRING" id="1851148.SMSP2_02534"/>
<evidence type="ECO:0000256" key="5">
    <source>
        <dbReference type="ARBA" id="ARBA00022927"/>
    </source>
</evidence>
<dbReference type="OrthoDB" id="9805019at2"/>
<dbReference type="PANTHER" id="PTHR30081">
    <property type="entry name" value="PROTEIN-EXPORT MEMBRANE PROTEIN SEC"/>
    <property type="match status" value="1"/>
</dbReference>
<dbReference type="RefSeq" id="WP_146684374.1">
    <property type="nucleotide sequence ID" value="NZ_CP019646.1"/>
</dbReference>
<dbReference type="EMBL" id="CP019646">
    <property type="protein sequence ID" value="AQQ72153.1"/>
    <property type="molecule type" value="Genomic_DNA"/>
</dbReference>
<organism evidence="14 15">
    <name type="scientific">Limihaloglobus sulfuriphilus</name>
    <dbReference type="NCBI Taxonomy" id="1851148"/>
    <lineage>
        <taxon>Bacteria</taxon>
        <taxon>Pseudomonadati</taxon>
        <taxon>Planctomycetota</taxon>
        <taxon>Phycisphaerae</taxon>
        <taxon>Sedimentisphaerales</taxon>
        <taxon>Sedimentisphaeraceae</taxon>
        <taxon>Limihaloglobus</taxon>
    </lineage>
</organism>
<feature type="domain" description="Protein export membrane protein SecD/SecF C-terminal" evidence="12">
    <location>
        <begin position="1025"/>
        <end position="1216"/>
    </location>
</feature>
<proteinExistence type="inferred from homology"/>
<feature type="transmembrane region" description="Helical" evidence="9">
    <location>
        <begin position="1050"/>
        <end position="1067"/>
    </location>
</feature>
<keyword evidence="2 9" id="KW-0813">Transport</keyword>
<dbReference type="HAMAP" id="MF_01463_B">
    <property type="entry name" value="SecD_B"/>
    <property type="match status" value="1"/>
</dbReference>
<dbReference type="Gene3D" id="3.30.70.3220">
    <property type="match status" value="1"/>
</dbReference>
<keyword evidence="7 9" id="KW-0811">Translocation</keyword>
<dbReference type="InterPro" id="IPR022646">
    <property type="entry name" value="SecD/SecF_CS"/>
</dbReference>
<evidence type="ECO:0000256" key="6">
    <source>
        <dbReference type="ARBA" id="ARBA00022989"/>
    </source>
</evidence>
<dbReference type="InterPro" id="IPR054384">
    <property type="entry name" value="SecDF_P1_head"/>
</dbReference>
<comment type="subcellular location">
    <subcellularLocation>
        <location evidence="1 9">Cell membrane</location>
        <topology evidence="1 9">Multi-pass membrane protein</topology>
    </subcellularLocation>
</comment>
<keyword evidence="6 9" id="KW-1133">Transmembrane helix</keyword>
<dbReference type="HAMAP" id="MF_01464_B">
    <property type="entry name" value="SecF_B"/>
    <property type="match status" value="1"/>
</dbReference>
<feature type="coiled-coil region" evidence="11">
    <location>
        <begin position="148"/>
        <end position="175"/>
    </location>
</feature>
<dbReference type="Proteomes" id="UP000188181">
    <property type="component" value="Chromosome"/>
</dbReference>
<gene>
    <name evidence="10" type="primary">secF</name>
    <name evidence="9" type="synonym">secD</name>
    <name evidence="14" type="ORF">SMSP2_02534</name>
</gene>
<keyword evidence="15" id="KW-1185">Reference proteome</keyword>
<dbReference type="Pfam" id="PF22599">
    <property type="entry name" value="SecDF_P1_head"/>
    <property type="match status" value="1"/>
</dbReference>
<dbReference type="InterPro" id="IPR022813">
    <property type="entry name" value="SecD/SecF_arch_bac"/>
</dbReference>
<feature type="transmembrane region" description="Helical" evidence="9">
    <location>
        <begin position="589"/>
        <end position="613"/>
    </location>
</feature>
<dbReference type="NCBIfam" id="TIGR00916">
    <property type="entry name" value="2A0604s01"/>
    <property type="match status" value="1"/>
</dbReference>
<feature type="transmembrane region" description="Helical" evidence="9">
    <location>
        <begin position="1194"/>
        <end position="1217"/>
    </location>
</feature>
<comment type="caution">
    <text evidence="9">Lacks conserved residue(s) required for the propagation of feature annotation.</text>
</comment>
<name>A0A1R7T617_9BACT</name>
<dbReference type="InterPro" id="IPR005665">
    <property type="entry name" value="SecF_bac"/>
</dbReference>
<dbReference type="GO" id="GO:0015450">
    <property type="term" value="F:protein-transporting ATPase activity"/>
    <property type="evidence" value="ECO:0007669"/>
    <property type="project" value="InterPro"/>
</dbReference>
<keyword evidence="3 9" id="KW-1003">Cell membrane</keyword>
<dbReference type="GO" id="GO:0005886">
    <property type="term" value="C:plasma membrane"/>
    <property type="evidence" value="ECO:0007669"/>
    <property type="project" value="UniProtKB-SubCell"/>
</dbReference>
<comment type="function">
    <text evidence="9">Part of the Sec protein translocase complex. Interacts with the SecYEG preprotein conducting channel. SecDF uses the proton motive force (PMF) to complete protein translocation after the ATP-dependent function of SecA.</text>
</comment>
<feature type="coiled-coil region" evidence="11">
    <location>
        <begin position="267"/>
        <end position="294"/>
    </location>
</feature>
<feature type="transmembrane region" description="Helical" evidence="9">
    <location>
        <begin position="662"/>
        <end position="686"/>
    </location>
</feature>
<comment type="subunit">
    <text evidence="10">Forms a complex with SecD. Part of the essential Sec protein translocation apparatus which comprises SecA, SecYEG and auxiliary proteins SecDF. Other proteins may also be involved.</text>
</comment>
<feature type="domain" description="Protein export membrane protein SecD/SecF C-terminal" evidence="12">
    <location>
        <begin position="522"/>
        <end position="690"/>
    </location>
</feature>
<dbReference type="NCBIfam" id="TIGR00966">
    <property type="entry name" value="transloc_SecF"/>
    <property type="match status" value="1"/>
</dbReference>
<comment type="similarity">
    <text evidence="10">Belongs to the SecD/SecF family. SecF subfamily.</text>
</comment>
<evidence type="ECO:0000256" key="8">
    <source>
        <dbReference type="ARBA" id="ARBA00023136"/>
    </source>
</evidence>
<keyword evidence="11" id="KW-0175">Coiled coil</keyword>
<dbReference type="FunFam" id="1.20.1640.10:FF:000004">
    <property type="entry name" value="Protein translocase subunit SecD"/>
    <property type="match status" value="1"/>
</dbReference>
<dbReference type="GO" id="GO:0043952">
    <property type="term" value="P:protein transport by the Sec complex"/>
    <property type="evidence" value="ECO:0007669"/>
    <property type="project" value="UniProtKB-UniRule"/>
</dbReference>
<evidence type="ECO:0000256" key="7">
    <source>
        <dbReference type="ARBA" id="ARBA00023010"/>
    </source>
</evidence>